<dbReference type="InterPro" id="IPR016024">
    <property type="entry name" value="ARM-type_fold"/>
</dbReference>
<evidence type="ECO:0000256" key="3">
    <source>
        <dbReference type="ARBA" id="ARBA00022927"/>
    </source>
</evidence>
<evidence type="ECO:0000256" key="1">
    <source>
        <dbReference type="ARBA" id="ARBA00004308"/>
    </source>
</evidence>
<dbReference type="OrthoDB" id="10357717at2759"/>
<dbReference type="GO" id="GO:0015031">
    <property type="term" value="P:protein transport"/>
    <property type="evidence" value="ECO:0007669"/>
    <property type="project" value="UniProtKB-KW"/>
</dbReference>
<dbReference type="InterPro" id="IPR026739">
    <property type="entry name" value="AP_beta"/>
</dbReference>
<gene>
    <name evidence="5" type="ORF">VCUG_01545</name>
</gene>
<reference evidence="6" key="1">
    <citation type="submission" date="2011-03" db="EMBL/GenBank/DDBJ databases">
        <title>The genome sequence of Vavraia culicis strain floridensis.</title>
        <authorList>
            <consortium name="The Broad Institute Genome Sequencing Platform"/>
            <person name="Cuomo C."/>
            <person name="Becnel J."/>
            <person name="Sanscrainte N."/>
            <person name="Young S.K."/>
            <person name="Zeng Q."/>
            <person name="Gargeya S."/>
            <person name="Fitzgerald M."/>
            <person name="Haas B."/>
            <person name="Abouelleil A."/>
            <person name="Alvarado L."/>
            <person name="Arachchi H.M."/>
            <person name="Berlin A."/>
            <person name="Chapman S.B."/>
            <person name="Gearin G."/>
            <person name="Goldberg J."/>
            <person name="Griggs A."/>
            <person name="Gujja S."/>
            <person name="Hansen M."/>
            <person name="Heiman D."/>
            <person name="Howarth C."/>
            <person name="Larimer J."/>
            <person name="Lui A."/>
            <person name="MacDonald P.J.P."/>
            <person name="McCowen C."/>
            <person name="Montmayeur A."/>
            <person name="Murphy C."/>
            <person name="Neiman D."/>
            <person name="Pearson M."/>
            <person name="Priest M."/>
            <person name="Roberts A."/>
            <person name="Saif S."/>
            <person name="Shea T."/>
            <person name="Sisk P."/>
            <person name="Stolte C."/>
            <person name="Sykes S."/>
            <person name="Wortman J."/>
            <person name="Nusbaum C."/>
            <person name="Birren B."/>
        </authorList>
    </citation>
    <scope>NUCLEOTIDE SEQUENCE [LARGE SCALE GENOMIC DNA]</scope>
    <source>
        <strain evidence="6">floridensis</strain>
    </source>
</reference>
<dbReference type="InParanoid" id="L2GTE5"/>
<accession>L2GTE5</accession>
<keyword evidence="2" id="KW-0813">Transport</keyword>
<dbReference type="SUPFAM" id="SSF48371">
    <property type="entry name" value="ARM repeat"/>
    <property type="match status" value="1"/>
</dbReference>
<dbReference type="Proteomes" id="UP000011081">
    <property type="component" value="Unassembled WGS sequence"/>
</dbReference>
<dbReference type="GO" id="GO:0016192">
    <property type="term" value="P:vesicle-mediated transport"/>
    <property type="evidence" value="ECO:0007669"/>
    <property type="project" value="InterPro"/>
</dbReference>
<dbReference type="PANTHER" id="PTHR11134">
    <property type="entry name" value="ADAPTOR COMPLEX SUBUNIT BETA FAMILY MEMBER"/>
    <property type="match status" value="1"/>
</dbReference>
<evidence type="ECO:0000256" key="2">
    <source>
        <dbReference type="ARBA" id="ARBA00022448"/>
    </source>
</evidence>
<dbReference type="HOGENOM" id="CLU_317655_0_0_1"/>
<protein>
    <recommendedName>
        <fullName evidence="7">Clathrin/coatomer adaptor adaptin-like N-terminal domain-containing protein</fullName>
    </recommendedName>
</protein>
<dbReference type="EMBL" id="GL877428">
    <property type="protein sequence ID" value="ELA46926.1"/>
    <property type="molecule type" value="Genomic_DNA"/>
</dbReference>
<comment type="subcellular location">
    <subcellularLocation>
        <location evidence="1">Endomembrane system</location>
    </subcellularLocation>
</comment>
<name>L2GTE5_VAVCU</name>
<dbReference type="OMA" id="INKQMAG"/>
<evidence type="ECO:0000313" key="6">
    <source>
        <dbReference type="Proteomes" id="UP000011081"/>
    </source>
</evidence>
<dbReference type="RefSeq" id="XP_008074563.1">
    <property type="nucleotide sequence ID" value="XM_008076372.1"/>
</dbReference>
<organism evidence="5 6">
    <name type="scientific">Vavraia culicis (isolate floridensis)</name>
    <name type="common">Microsporidian parasite</name>
    <dbReference type="NCBI Taxonomy" id="948595"/>
    <lineage>
        <taxon>Eukaryota</taxon>
        <taxon>Fungi</taxon>
        <taxon>Fungi incertae sedis</taxon>
        <taxon>Microsporidia</taxon>
        <taxon>Pleistophoridae</taxon>
        <taxon>Vavraia</taxon>
    </lineage>
</organism>
<evidence type="ECO:0000313" key="5">
    <source>
        <dbReference type="EMBL" id="ELA46926.1"/>
    </source>
</evidence>
<dbReference type="GeneID" id="19879421"/>
<keyword evidence="6" id="KW-1185">Reference proteome</keyword>
<dbReference type="Gene3D" id="1.25.10.10">
    <property type="entry name" value="Leucine-rich Repeat Variant"/>
    <property type="match status" value="1"/>
</dbReference>
<dbReference type="VEuPathDB" id="MicrosporidiaDB:VCUG_01545"/>
<dbReference type="InterPro" id="IPR011989">
    <property type="entry name" value="ARM-like"/>
</dbReference>
<keyword evidence="3" id="KW-0653">Protein transport</keyword>
<dbReference type="AlphaFoldDB" id="L2GTE5"/>
<evidence type="ECO:0008006" key="7">
    <source>
        <dbReference type="Google" id="ProtNLM"/>
    </source>
</evidence>
<dbReference type="STRING" id="948595.L2GTE5"/>
<keyword evidence="4" id="KW-0472">Membrane</keyword>
<proteinExistence type="predicted"/>
<dbReference type="GO" id="GO:0012505">
    <property type="term" value="C:endomembrane system"/>
    <property type="evidence" value="ECO:0007669"/>
    <property type="project" value="UniProtKB-SubCell"/>
</dbReference>
<sequence>MFTDKLLDKLMNVINKQMAGTKIQLDNPTSNQLRDSMMVLTRKMHTEDVGSYLTKVIRHIDTPNLFIKSLINYYLINIKHNTTVLMLIINTTLKDLNDNDYFKIQGLRVATNVKNSDIQQFFVSRIHKLMSDKNFMVRLCSVIASISIFQHNYDKFVEYKFGEMLMKMMGDNVLAVRECVLIAISVTNMEINLELLVSNAEKRSENERIAVLRIIRKRLEEVKRTGTDFKMVEEDDNGDLISLKDYGDDEMREGSVKVEHDKDKNRMTGTFLLSKATKKFLTHALRSQNHVSAILAAQILVHSKVFHHLIFNSLIYFLDTIYSPYILEFFLTNGLNYDSKQFFIFHNDRKEIKRLKLLILCDIMDELAISEIKRYHYLFNNEILECLILKEYKDQNLIKRIIVCGLEMDNSADCQLSNKSDSEKKLFVDEYLTKSTLEMLVKLQSKITFNIDDILSDIEPKNNDISHYLVLAQHFLAGKPKTLDYIERQKMTFLQCTELLNFYLSLTKRGIYLDIPDIEWPSALTSRVNLLREYNEKKKQVSSISENASFVLEYFSTSSTVPDGKLSSAHYNDTNNIGENYQHAPSMDDGIAVEMSVPCKTYNPDNENCCTGSEKLLLQEVLPRIEPKMDKESQERQKAIDFAGINNYRNEMFNTTDHGTQSDVSIVMNTKILASLSSFPESDNSLHLGDETVKNMISGTNTDEPTNITDINGNMASITVKECTVASQRILTGSDNAAKVICDKREDCTSESLPEMMHLETLSNEYFDGVIYLADKMLYLDIKELKKKFRFTYNNRGITVDKKQRVGIKRIKEDDINKVINYKTNTTFRRLHLCISKFIKPKEVSMDEFIKNFSYLADYEILNVDSVNYLNVYFLDSRKFCFSVFDKWFYGEIFSLQVILKSNNRKYLKMIKAMKFK</sequence>
<evidence type="ECO:0000256" key="4">
    <source>
        <dbReference type="ARBA" id="ARBA00023136"/>
    </source>
</evidence>